<proteinExistence type="predicted"/>
<keyword evidence="2" id="KW-1133">Transmembrane helix</keyword>
<sequence>MRYLCLASPLAVFLGSALAFTPLERRQEQRSWTPAKETGRSEERIGWSPKPTDAPIPPPRYGQMDLLKRADFTLGTDTCGFVSGFSSAAVTCVRQSAYCTNDGAGNMDCCTGEYSLCTSSMFSSCLNYAASQRGECAGKGARTICCWAESPSCYTLIHSTTASPGKVFSILQCQAQGGLDTLLATPPNFSITSSSASSSSSSSTTGSSSATTTTPGGGTGGTNETTSSSSTPVGAIVGGVVGGIAAIGLVIFLIFWLLIRNRRKNSDVQPSGAAAAQPPTNSDMAQTPQAGFPSPGIYSQFPQQPQQGQYPPGGQASEFKPFPNTAALQQQQQQQHPQAMGGYPPQQQQPGYGPPSAGYGGYPGATPNSGYPQSGSTSPGFHNQGFAQQQQQYGQGAPYPGHPGQGANELPVHYPPGSEGHRVELG</sequence>
<evidence type="ECO:0000313" key="4">
    <source>
        <dbReference type="EMBL" id="KAK0652481.1"/>
    </source>
</evidence>
<feature type="signal peptide" evidence="3">
    <location>
        <begin position="1"/>
        <end position="19"/>
    </location>
</feature>
<evidence type="ECO:0000256" key="1">
    <source>
        <dbReference type="SAM" id="MobiDB-lite"/>
    </source>
</evidence>
<keyword evidence="5" id="KW-1185">Reference proteome</keyword>
<feature type="region of interest" description="Disordered" evidence="1">
    <location>
        <begin position="28"/>
        <end position="54"/>
    </location>
</feature>
<accession>A0AA39YJ73</accession>
<feature type="chain" id="PRO_5041264889" evidence="3">
    <location>
        <begin position="20"/>
        <end position="426"/>
    </location>
</feature>
<dbReference type="EMBL" id="JAULSV010000002">
    <property type="protein sequence ID" value="KAK0652481.1"/>
    <property type="molecule type" value="Genomic_DNA"/>
</dbReference>
<feature type="compositionally biased region" description="Polar residues" evidence="1">
    <location>
        <begin position="368"/>
        <end position="379"/>
    </location>
</feature>
<dbReference type="AlphaFoldDB" id="A0AA39YJ73"/>
<keyword evidence="2" id="KW-0812">Transmembrane</keyword>
<gene>
    <name evidence="4" type="ORF">B0T16DRAFT_454845</name>
</gene>
<feature type="compositionally biased region" description="Low complexity" evidence="1">
    <location>
        <begin position="300"/>
        <end position="315"/>
    </location>
</feature>
<evidence type="ECO:0000313" key="5">
    <source>
        <dbReference type="Proteomes" id="UP001174936"/>
    </source>
</evidence>
<keyword evidence="2" id="KW-0472">Membrane</keyword>
<feature type="compositionally biased region" description="Low complexity" evidence="1">
    <location>
        <begin position="380"/>
        <end position="399"/>
    </location>
</feature>
<comment type="caution">
    <text evidence="4">The sequence shown here is derived from an EMBL/GenBank/DDBJ whole genome shotgun (WGS) entry which is preliminary data.</text>
</comment>
<keyword evidence="3" id="KW-0732">Signal</keyword>
<feature type="compositionally biased region" description="Low complexity" evidence="1">
    <location>
        <begin position="192"/>
        <end position="214"/>
    </location>
</feature>
<feature type="transmembrane region" description="Helical" evidence="2">
    <location>
        <begin position="233"/>
        <end position="259"/>
    </location>
</feature>
<evidence type="ECO:0000256" key="2">
    <source>
        <dbReference type="SAM" id="Phobius"/>
    </source>
</evidence>
<protein>
    <submittedName>
        <fullName evidence="4">Uncharacterized protein</fullName>
    </submittedName>
</protein>
<feature type="compositionally biased region" description="Low complexity" evidence="1">
    <location>
        <begin position="329"/>
        <end position="357"/>
    </location>
</feature>
<feature type="compositionally biased region" description="Low complexity" evidence="1">
    <location>
        <begin position="222"/>
        <end position="232"/>
    </location>
</feature>
<feature type="region of interest" description="Disordered" evidence="1">
    <location>
        <begin position="192"/>
        <end position="232"/>
    </location>
</feature>
<organism evidence="4 5">
    <name type="scientific">Cercophora newfieldiana</name>
    <dbReference type="NCBI Taxonomy" id="92897"/>
    <lineage>
        <taxon>Eukaryota</taxon>
        <taxon>Fungi</taxon>
        <taxon>Dikarya</taxon>
        <taxon>Ascomycota</taxon>
        <taxon>Pezizomycotina</taxon>
        <taxon>Sordariomycetes</taxon>
        <taxon>Sordariomycetidae</taxon>
        <taxon>Sordariales</taxon>
        <taxon>Lasiosphaeriaceae</taxon>
        <taxon>Cercophora</taxon>
    </lineage>
</organism>
<feature type="compositionally biased region" description="Polar residues" evidence="1">
    <location>
        <begin position="278"/>
        <end position="289"/>
    </location>
</feature>
<evidence type="ECO:0000256" key="3">
    <source>
        <dbReference type="SAM" id="SignalP"/>
    </source>
</evidence>
<name>A0AA39YJ73_9PEZI</name>
<dbReference type="Proteomes" id="UP001174936">
    <property type="component" value="Unassembled WGS sequence"/>
</dbReference>
<reference evidence="4" key="1">
    <citation type="submission" date="2023-06" db="EMBL/GenBank/DDBJ databases">
        <title>Genome-scale phylogeny and comparative genomics of the fungal order Sordariales.</title>
        <authorList>
            <consortium name="Lawrence Berkeley National Laboratory"/>
            <person name="Hensen N."/>
            <person name="Bonometti L."/>
            <person name="Westerberg I."/>
            <person name="Brannstrom I.O."/>
            <person name="Guillou S."/>
            <person name="Cros-Aarteil S."/>
            <person name="Calhoun S."/>
            <person name="Haridas S."/>
            <person name="Kuo A."/>
            <person name="Mondo S."/>
            <person name="Pangilinan J."/>
            <person name="Riley R."/>
            <person name="Labutti K."/>
            <person name="Andreopoulos B."/>
            <person name="Lipzen A."/>
            <person name="Chen C."/>
            <person name="Yanf M."/>
            <person name="Daum C."/>
            <person name="Ng V."/>
            <person name="Clum A."/>
            <person name="Steindorff A."/>
            <person name="Ohm R."/>
            <person name="Martin F."/>
            <person name="Silar P."/>
            <person name="Natvig D."/>
            <person name="Lalanne C."/>
            <person name="Gautier V."/>
            <person name="Ament-Velasquez S.L."/>
            <person name="Kruys A."/>
            <person name="Hutchinson M.I."/>
            <person name="Powell A.J."/>
            <person name="Barry K."/>
            <person name="Miller A.N."/>
            <person name="Grigoriev I.V."/>
            <person name="Debuchy R."/>
            <person name="Gladieux P."/>
            <person name="Thoren M.H."/>
            <person name="Johannesson H."/>
        </authorList>
    </citation>
    <scope>NUCLEOTIDE SEQUENCE</scope>
    <source>
        <strain evidence="4">SMH2532-1</strain>
    </source>
</reference>
<feature type="region of interest" description="Disordered" evidence="1">
    <location>
        <begin position="268"/>
        <end position="426"/>
    </location>
</feature>